<sequence>MSYNRVDAFSPLGDAGAAGQGTVYQSPLTYSQTWEQHHGDLGTPDIEMNEHPPRPGVPTHRASANSLHSTTSTLFPSNAIPGEPNNESQSFLNDPINKIDHTYTMNNYVPYKDHTGRQLRHLLVGSSTRFFITAALCTGYVVSAKLWHDKGVQSEGQKRIYNTLTTGISIALSLNIASSFKDMALNMRWPILSSRKRNLEETDLILHADSMMELSRLALTSKRSVVVLACVSWLFINILAQAGVAMLSLTYSWDTDYTAVLKSSRPGNVTISKMDHFYPSIDGNNNIITIQDEEYTAHLYGGLAFDIGVDSIVNMPQPGDIYNFSAAAFYQDYSESKLVYQFLNSPAGTSIGFDTFSMYTERTINMTYTCESHKVTANGNGTFNEIEVANIGTVYVSHKVPNATSFFTNMPLIDGSDSIRDYNRCGNDRCTIVEAFEASNSDPWYYKCNITTGHTLNDQQNVSFISDDMAFKAGSSIAQIGYTDDSGQEVQIYPQGSPWGKPLHGNTTDMGMAIATFAIGAIGGADTYNPRTSFLGTVPSQGFILDMGHQKFFYSIIALIIFCHFLFASIAAVLANRVMVGPAGHLGMSLLLRPIADALEGVSGGRINSAYKDATKNTFTRYEKARNGRWVLAMT</sequence>
<feature type="transmembrane region" description="Helical" evidence="2">
    <location>
        <begin position="225"/>
        <end position="253"/>
    </location>
</feature>
<proteinExistence type="predicted"/>
<evidence type="ECO:0000256" key="1">
    <source>
        <dbReference type="SAM" id="MobiDB-lite"/>
    </source>
</evidence>
<dbReference type="OrthoDB" id="3596604at2759"/>
<feature type="transmembrane region" description="Helical" evidence="2">
    <location>
        <begin position="552"/>
        <end position="575"/>
    </location>
</feature>
<accession>A0A8T9CF25</accession>
<dbReference type="AlphaFoldDB" id="A0A8T9CF25"/>
<keyword evidence="2" id="KW-1133">Transmembrane helix</keyword>
<name>A0A8T9CF25_9HELO</name>
<dbReference type="Proteomes" id="UP000469558">
    <property type="component" value="Unassembled WGS sequence"/>
</dbReference>
<organism evidence="3 4">
    <name type="scientific">Lachnellula suecica</name>
    <dbReference type="NCBI Taxonomy" id="602035"/>
    <lineage>
        <taxon>Eukaryota</taxon>
        <taxon>Fungi</taxon>
        <taxon>Dikarya</taxon>
        <taxon>Ascomycota</taxon>
        <taxon>Pezizomycotina</taxon>
        <taxon>Leotiomycetes</taxon>
        <taxon>Helotiales</taxon>
        <taxon>Lachnaceae</taxon>
        <taxon>Lachnellula</taxon>
    </lineage>
</organism>
<feature type="transmembrane region" description="Helical" evidence="2">
    <location>
        <begin position="160"/>
        <end position="180"/>
    </location>
</feature>
<feature type="region of interest" description="Disordered" evidence="1">
    <location>
        <begin position="35"/>
        <end position="64"/>
    </location>
</feature>
<keyword evidence="4" id="KW-1185">Reference proteome</keyword>
<gene>
    <name evidence="3" type="ORF">LSUE1_G002086</name>
</gene>
<reference evidence="3 4" key="1">
    <citation type="submission" date="2018-05" db="EMBL/GenBank/DDBJ databases">
        <title>Genome sequencing and assembly of the regulated plant pathogen Lachnellula willkommii and related sister species for the development of diagnostic species identification markers.</title>
        <authorList>
            <person name="Giroux E."/>
            <person name="Bilodeau G."/>
        </authorList>
    </citation>
    <scope>NUCLEOTIDE SEQUENCE [LARGE SCALE GENOMIC DNA]</scope>
    <source>
        <strain evidence="3 4">CBS 268.59</strain>
    </source>
</reference>
<protein>
    <submittedName>
        <fullName evidence="3">Uncharacterized protein</fullName>
    </submittedName>
</protein>
<comment type="caution">
    <text evidence="3">The sequence shown here is derived from an EMBL/GenBank/DDBJ whole genome shotgun (WGS) entry which is preliminary data.</text>
</comment>
<dbReference type="EMBL" id="QGMK01000117">
    <property type="protein sequence ID" value="TVY84111.1"/>
    <property type="molecule type" value="Genomic_DNA"/>
</dbReference>
<keyword evidence="2" id="KW-0812">Transmembrane</keyword>
<evidence type="ECO:0000313" key="4">
    <source>
        <dbReference type="Proteomes" id="UP000469558"/>
    </source>
</evidence>
<keyword evidence="2" id="KW-0472">Membrane</keyword>
<evidence type="ECO:0000256" key="2">
    <source>
        <dbReference type="SAM" id="Phobius"/>
    </source>
</evidence>
<evidence type="ECO:0000313" key="3">
    <source>
        <dbReference type="EMBL" id="TVY84111.1"/>
    </source>
</evidence>
<feature type="transmembrane region" description="Helical" evidence="2">
    <location>
        <begin position="130"/>
        <end position="148"/>
    </location>
</feature>